<organism evidence="1 2">
    <name type="scientific">Infirmifilum lucidum</name>
    <dbReference type="NCBI Taxonomy" id="2776706"/>
    <lineage>
        <taxon>Archaea</taxon>
        <taxon>Thermoproteota</taxon>
        <taxon>Thermoprotei</taxon>
        <taxon>Thermofilales</taxon>
        <taxon>Thermofilaceae</taxon>
        <taxon>Infirmifilum</taxon>
    </lineage>
</organism>
<dbReference type="PANTHER" id="PTHR13017:SF0">
    <property type="entry name" value="METHENYLTETRAHYDROFOLATE SYNTHASE DOMAIN-CONTAINING PROTEIN"/>
    <property type="match status" value="1"/>
</dbReference>
<dbReference type="AlphaFoldDB" id="A0A7L9FHW6"/>
<dbReference type="GeneID" id="59149640"/>
<gene>
    <name evidence="1" type="ORF">IG193_07050</name>
</gene>
<dbReference type="PANTHER" id="PTHR13017">
    <property type="entry name" value="5-FORMYLTETRAHYDROFOLATE CYCLO-LIGASE-RELATED"/>
    <property type="match status" value="1"/>
</dbReference>
<dbReference type="GO" id="GO:0005737">
    <property type="term" value="C:cytoplasm"/>
    <property type="evidence" value="ECO:0007669"/>
    <property type="project" value="TreeGrafter"/>
</dbReference>
<dbReference type="Proteomes" id="UP000594121">
    <property type="component" value="Chromosome"/>
</dbReference>
<sequence>MAEPQRVRDKEKDAIRREVWATLERYEVVTSPRPCYGKIPGFVGSSGIVAKVLKLESFRRAQTVYTTPDLSNRIIREESLKRGKKVVVSLPKLRGYAVLDPEKIAPSKYVFASTLRGVLALGERIKWPEGVDIDIIVVGSVAVNRDGSRLGRGDGIYDLEYAILRELHVINEKTPIITAVHDLQVIDKKIPMYRHDVPVDYIATPTQLIATSTAYPRPPGIIWELLPIDFIKSTPILRALFGIS</sequence>
<keyword evidence="1" id="KW-0436">Ligase</keyword>
<protein>
    <submittedName>
        <fullName evidence="1">5-formyltetrahydrofolate cyclo-ligase</fullName>
    </submittedName>
</protein>
<dbReference type="SUPFAM" id="SSF100950">
    <property type="entry name" value="NagB/RpiA/CoA transferase-like"/>
    <property type="match status" value="1"/>
</dbReference>
<dbReference type="InterPro" id="IPR024185">
    <property type="entry name" value="FTHF_cligase-like_sf"/>
</dbReference>
<dbReference type="Pfam" id="PF01812">
    <property type="entry name" value="5-FTHF_cyc-lig"/>
    <property type="match status" value="1"/>
</dbReference>
<proteinExistence type="predicted"/>
<dbReference type="Gene3D" id="3.40.50.10420">
    <property type="entry name" value="NagB/RpiA/CoA transferase-like"/>
    <property type="match status" value="1"/>
</dbReference>
<dbReference type="InterPro" id="IPR002698">
    <property type="entry name" value="FTHF_cligase"/>
</dbReference>
<reference evidence="1 2" key="1">
    <citation type="submission" date="2020-10" db="EMBL/GenBank/DDBJ databases">
        <title>Thermofilum lucidum 3507LT sp. nov. a novel member of Thermofilaceae family isolated from Chile hot spring, and proposal of description order Thermofilales.</title>
        <authorList>
            <person name="Zayulina K.S."/>
            <person name="Elcheninov A.G."/>
            <person name="Toshchakov S.V."/>
            <person name="Kublanov I.V."/>
        </authorList>
    </citation>
    <scope>NUCLEOTIDE SEQUENCE [LARGE SCALE GENOMIC DNA]</scope>
    <source>
        <strain evidence="1 2">3507LT</strain>
    </source>
</reference>
<dbReference type="GO" id="GO:0016874">
    <property type="term" value="F:ligase activity"/>
    <property type="evidence" value="ECO:0007669"/>
    <property type="project" value="UniProtKB-KW"/>
</dbReference>
<name>A0A7L9FHW6_9CREN</name>
<dbReference type="InParanoid" id="A0A7L9FHW6"/>
<evidence type="ECO:0000313" key="2">
    <source>
        <dbReference type="Proteomes" id="UP000594121"/>
    </source>
</evidence>
<dbReference type="RefSeq" id="WP_192818478.1">
    <property type="nucleotide sequence ID" value="NZ_CP062310.1"/>
</dbReference>
<evidence type="ECO:0000313" key="1">
    <source>
        <dbReference type="EMBL" id="QOJ78506.1"/>
    </source>
</evidence>
<keyword evidence="2" id="KW-1185">Reference proteome</keyword>
<accession>A0A7L9FHW6</accession>
<dbReference type="KEGG" id="thel:IG193_07050"/>
<dbReference type="EMBL" id="CP062310">
    <property type="protein sequence ID" value="QOJ78506.1"/>
    <property type="molecule type" value="Genomic_DNA"/>
</dbReference>
<dbReference type="InterPro" id="IPR037171">
    <property type="entry name" value="NagB/RpiA_transferase-like"/>
</dbReference>